<organism evidence="2 3">
    <name type="scientific">Hoeflea olei</name>
    <dbReference type="NCBI Taxonomy" id="1480615"/>
    <lineage>
        <taxon>Bacteria</taxon>
        <taxon>Pseudomonadati</taxon>
        <taxon>Pseudomonadota</taxon>
        <taxon>Alphaproteobacteria</taxon>
        <taxon>Hyphomicrobiales</taxon>
        <taxon>Rhizobiaceae</taxon>
        <taxon>Hoeflea</taxon>
    </lineage>
</organism>
<evidence type="ECO:0008006" key="4">
    <source>
        <dbReference type="Google" id="ProtNLM"/>
    </source>
</evidence>
<accession>A0A1C1YWJ9</accession>
<comment type="caution">
    <text evidence="2">The sequence shown here is derived from an EMBL/GenBank/DDBJ whole genome shotgun (WGS) entry which is preliminary data.</text>
</comment>
<dbReference type="Pfam" id="PF06035">
    <property type="entry name" value="Peptidase_C93"/>
    <property type="match status" value="1"/>
</dbReference>
<evidence type="ECO:0000313" key="3">
    <source>
        <dbReference type="Proteomes" id="UP000094795"/>
    </source>
</evidence>
<evidence type="ECO:0000313" key="2">
    <source>
        <dbReference type="EMBL" id="OCW57799.1"/>
    </source>
</evidence>
<feature type="signal peptide" evidence="1">
    <location>
        <begin position="1"/>
        <end position="27"/>
    </location>
</feature>
<keyword evidence="1" id="KW-0732">Signal</keyword>
<dbReference type="PANTHER" id="PTHR39327:SF1">
    <property type="entry name" value="BLR5470 PROTEIN"/>
    <property type="match status" value="1"/>
</dbReference>
<gene>
    <name evidence="2" type="ORF">AWJ14_03105</name>
</gene>
<keyword evidence="3" id="KW-1185">Reference proteome</keyword>
<dbReference type="STRING" id="1480615.AWJ14_03105"/>
<feature type="chain" id="PRO_5008656426" description="Transglutaminase" evidence="1">
    <location>
        <begin position="28"/>
        <end position="198"/>
    </location>
</feature>
<dbReference type="OrthoDB" id="7206808at2"/>
<dbReference type="EMBL" id="LQZT01000012">
    <property type="protein sequence ID" value="OCW57799.1"/>
    <property type="molecule type" value="Genomic_DNA"/>
</dbReference>
<dbReference type="RefSeq" id="WP_083220165.1">
    <property type="nucleotide sequence ID" value="NZ_LQZT01000012.1"/>
</dbReference>
<dbReference type="PANTHER" id="PTHR39327">
    <property type="match status" value="1"/>
</dbReference>
<evidence type="ECO:0000256" key="1">
    <source>
        <dbReference type="SAM" id="SignalP"/>
    </source>
</evidence>
<protein>
    <recommendedName>
        <fullName evidence="4">Transglutaminase</fullName>
    </recommendedName>
</protein>
<dbReference type="Gene3D" id="3.10.620.30">
    <property type="match status" value="1"/>
</dbReference>
<reference evidence="2 3" key="1">
    <citation type="submission" date="2015-12" db="EMBL/GenBank/DDBJ databases">
        <authorList>
            <person name="Shamseldin A."/>
            <person name="Moawad H."/>
            <person name="Abd El-Rahim W.M."/>
            <person name="Sadowsky M.J."/>
        </authorList>
    </citation>
    <scope>NUCLEOTIDE SEQUENCE [LARGE SCALE GENOMIC DNA]</scope>
    <source>
        <strain evidence="2 3">JC234</strain>
    </source>
</reference>
<name>A0A1C1YWJ9_9HYPH</name>
<dbReference type="AlphaFoldDB" id="A0A1C1YWJ9"/>
<sequence length="198" mass="21463">MTRIKFPVLPAAFATLMLSASAVPVHAASWLRLGAVTSRPYGHVDYCTRYAADCGPRKPRGALPAANLSVLSQVNLAVNRAIAPVSDQDQYGRAEVWSADAVAGDCEDYALAKRVRLMRMGYHPEDLLLAMTYTGSEYHTVLVVRSRAGDFVLDNMRDDVVPVAASRLDFIKVQSPEHGANWLAVTGTTHTAPRHAAS</sequence>
<dbReference type="InterPro" id="IPR010319">
    <property type="entry name" value="Transglutaminase-like_Cys_pept"/>
</dbReference>
<dbReference type="Proteomes" id="UP000094795">
    <property type="component" value="Unassembled WGS sequence"/>
</dbReference>
<proteinExistence type="predicted"/>